<accession>A0ABQ5JWI7</accession>
<gene>
    <name evidence="1" type="ORF">ADUPG1_004373</name>
</gene>
<comment type="caution">
    <text evidence="1">The sequence shown here is derived from an EMBL/GenBank/DDBJ whole genome shotgun (WGS) entry which is preliminary data.</text>
</comment>
<keyword evidence="2" id="KW-1185">Reference proteome</keyword>
<dbReference type="EMBL" id="BQXS01006470">
    <property type="protein sequence ID" value="GKT20094.1"/>
    <property type="molecule type" value="Genomic_DNA"/>
</dbReference>
<evidence type="ECO:0000313" key="1">
    <source>
        <dbReference type="EMBL" id="GKT20094.1"/>
    </source>
</evidence>
<dbReference type="Proteomes" id="UP001057375">
    <property type="component" value="Unassembled WGS sequence"/>
</dbReference>
<sequence length="54" mass="5961">SFLSAHGKAQTDPAGAATMTQHKANETLCEELFSLLIAEIKFRLPKELMLLFPT</sequence>
<evidence type="ECO:0000313" key="2">
    <source>
        <dbReference type="Proteomes" id="UP001057375"/>
    </source>
</evidence>
<proteinExistence type="predicted"/>
<reference evidence="1" key="1">
    <citation type="submission" date="2022-03" db="EMBL/GenBank/DDBJ databases">
        <title>Draft genome sequence of Aduncisulcus paluster, a free-living microaerophilic Fornicata.</title>
        <authorList>
            <person name="Yuyama I."/>
            <person name="Kume K."/>
            <person name="Tamura T."/>
            <person name="Inagaki Y."/>
            <person name="Hashimoto T."/>
        </authorList>
    </citation>
    <scope>NUCLEOTIDE SEQUENCE</scope>
    <source>
        <strain evidence="1">NY0171</strain>
    </source>
</reference>
<name>A0ABQ5JWI7_9EUKA</name>
<feature type="non-terminal residue" evidence="1">
    <location>
        <position position="1"/>
    </location>
</feature>
<protein>
    <submittedName>
        <fullName evidence="1">Uncharacterized protein</fullName>
    </submittedName>
</protein>
<organism evidence="1 2">
    <name type="scientific">Aduncisulcus paluster</name>
    <dbReference type="NCBI Taxonomy" id="2918883"/>
    <lineage>
        <taxon>Eukaryota</taxon>
        <taxon>Metamonada</taxon>
        <taxon>Carpediemonas-like organisms</taxon>
        <taxon>Aduncisulcus</taxon>
    </lineage>
</organism>